<dbReference type="KEGG" id="adl:AURDEDRAFT_177770"/>
<name>J0L9T9_AURST</name>
<protein>
    <submittedName>
        <fullName evidence="2">Uncharacterized protein</fullName>
    </submittedName>
</protein>
<reference evidence="3" key="1">
    <citation type="journal article" date="2012" name="Science">
        <title>The Paleozoic origin of enzymatic lignin decomposition reconstructed from 31 fungal genomes.</title>
        <authorList>
            <person name="Floudas D."/>
            <person name="Binder M."/>
            <person name="Riley R."/>
            <person name="Barry K."/>
            <person name="Blanchette R.A."/>
            <person name="Henrissat B."/>
            <person name="Martinez A.T."/>
            <person name="Otillar R."/>
            <person name="Spatafora J.W."/>
            <person name="Yadav J.S."/>
            <person name="Aerts A."/>
            <person name="Benoit I."/>
            <person name="Boyd A."/>
            <person name="Carlson A."/>
            <person name="Copeland A."/>
            <person name="Coutinho P.M."/>
            <person name="de Vries R.P."/>
            <person name="Ferreira P."/>
            <person name="Findley K."/>
            <person name="Foster B."/>
            <person name="Gaskell J."/>
            <person name="Glotzer D."/>
            <person name="Gorecki P."/>
            <person name="Heitman J."/>
            <person name="Hesse C."/>
            <person name="Hori C."/>
            <person name="Igarashi K."/>
            <person name="Jurgens J.A."/>
            <person name="Kallen N."/>
            <person name="Kersten P."/>
            <person name="Kohler A."/>
            <person name="Kuees U."/>
            <person name="Kumar T.K.A."/>
            <person name="Kuo A."/>
            <person name="LaButti K."/>
            <person name="Larrondo L.F."/>
            <person name="Lindquist E."/>
            <person name="Ling A."/>
            <person name="Lombard V."/>
            <person name="Lucas S."/>
            <person name="Lundell T."/>
            <person name="Martin R."/>
            <person name="McLaughlin D.J."/>
            <person name="Morgenstern I."/>
            <person name="Morin E."/>
            <person name="Murat C."/>
            <person name="Nagy L.G."/>
            <person name="Nolan M."/>
            <person name="Ohm R.A."/>
            <person name="Patyshakuliyeva A."/>
            <person name="Rokas A."/>
            <person name="Ruiz-Duenas F.J."/>
            <person name="Sabat G."/>
            <person name="Salamov A."/>
            <person name="Samejima M."/>
            <person name="Schmutz J."/>
            <person name="Slot J.C."/>
            <person name="St John F."/>
            <person name="Stenlid J."/>
            <person name="Sun H."/>
            <person name="Sun S."/>
            <person name="Syed K."/>
            <person name="Tsang A."/>
            <person name="Wiebenga A."/>
            <person name="Young D."/>
            <person name="Pisabarro A."/>
            <person name="Eastwood D.C."/>
            <person name="Martin F."/>
            <person name="Cullen D."/>
            <person name="Grigoriev I.V."/>
            <person name="Hibbett D.S."/>
        </authorList>
    </citation>
    <scope>NUCLEOTIDE SEQUENCE [LARGE SCALE GENOMIC DNA]</scope>
    <source>
        <strain evidence="3">TFB10046</strain>
    </source>
</reference>
<proteinExistence type="predicted"/>
<evidence type="ECO:0000313" key="3">
    <source>
        <dbReference type="Proteomes" id="UP000006514"/>
    </source>
</evidence>
<keyword evidence="3" id="KW-1185">Reference proteome</keyword>
<dbReference type="InParanoid" id="J0L9T9"/>
<dbReference type="Proteomes" id="UP000006514">
    <property type="component" value="Unassembled WGS sequence"/>
</dbReference>
<sequence>MLATDTSTAGGGVSSRPWLTDLPPRVWTASPVRCSLSISQPPRPRANLVLRHPPQGRAASSAPHDRIPAASVSIIKLRTDPFRPRRARDRSHAQKPRSAPAAESACQSAVPPVPPSPHHPAREQAMLRGDPARWGSVMRPVASAASGLRRERPETSRRDVKRCPAALEGWSSPSAPTVMVLVIPSLVIAYTVVHSLYPVPNIVFFEQHVPGVEYPIGIPCLVYLFLLTCT</sequence>
<feature type="region of interest" description="Disordered" evidence="1">
    <location>
        <begin position="36"/>
        <end position="122"/>
    </location>
</feature>
<evidence type="ECO:0000256" key="1">
    <source>
        <dbReference type="SAM" id="MobiDB-lite"/>
    </source>
</evidence>
<gene>
    <name evidence="2" type="ORF">AURDEDRAFT_177770</name>
</gene>
<dbReference type="AlphaFoldDB" id="J0L9T9"/>
<dbReference type="EMBL" id="JH688406">
    <property type="protein sequence ID" value="EJD33151.1"/>
    <property type="molecule type" value="Genomic_DNA"/>
</dbReference>
<evidence type="ECO:0000313" key="2">
    <source>
        <dbReference type="EMBL" id="EJD33151.1"/>
    </source>
</evidence>
<feature type="compositionally biased region" description="Basic residues" evidence="1">
    <location>
        <begin position="84"/>
        <end position="95"/>
    </location>
</feature>
<accession>J0L9T9</accession>
<organism evidence="2 3">
    <name type="scientific">Auricularia subglabra (strain TFB-10046 / SS5)</name>
    <name type="common">White-rot fungus</name>
    <name type="synonym">Auricularia delicata (strain TFB10046)</name>
    <dbReference type="NCBI Taxonomy" id="717982"/>
    <lineage>
        <taxon>Eukaryota</taxon>
        <taxon>Fungi</taxon>
        <taxon>Dikarya</taxon>
        <taxon>Basidiomycota</taxon>
        <taxon>Agaricomycotina</taxon>
        <taxon>Agaricomycetes</taxon>
        <taxon>Auriculariales</taxon>
        <taxon>Auriculariaceae</taxon>
        <taxon>Auricularia</taxon>
    </lineage>
</organism>
<feature type="region of interest" description="Disordered" evidence="1">
    <location>
        <begin position="1"/>
        <end position="24"/>
    </location>
</feature>